<dbReference type="RefSeq" id="WP_141780841.1">
    <property type="nucleotide sequence ID" value="NZ_VFOV01000001.1"/>
</dbReference>
<comment type="caution">
    <text evidence="2">The sequence shown here is derived from an EMBL/GenBank/DDBJ whole genome shotgun (WGS) entry which is preliminary data.</text>
</comment>
<organism evidence="2 3">
    <name type="scientific">Nocardioides albertanoniae</name>
    <dbReference type="NCBI Taxonomy" id="1175486"/>
    <lineage>
        <taxon>Bacteria</taxon>
        <taxon>Bacillati</taxon>
        <taxon>Actinomycetota</taxon>
        <taxon>Actinomycetes</taxon>
        <taxon>Propionibacteriales</taxon>
        <taxon>Nocardioidaceae</taxon>
        <taxon>Nocardioides</taxon>
    </lineage>
</organism>
<feature type="transmembrane region" description="Helical" evidence="1">
    <location>
        <begin position="119"/>
        <end position="137"/>
    </location>
</feature>
<keyword evidence="1" id="KW-1133">Transmembrane helix</keyword>
<dbReference type="OrthoDB" id="5149870at2"/>
<protein>
    <submittedName>
        <fullName evidence="2">Uncharacterized protein DUF2752</fullName>
    </submittedName>
</protein>
<accession>A0A543A8P7</accession>
<proteinExistence type="predicted"/>
<sequence>MNTPTTHRLAVRLTIEPRDPYRWVTLGATGLVTLAVAMAVFGLPPIDLHPPTHWFGIMDPLCGGTRAARYTVLGQWAAAWNYNPLGILAVLAVSALLLRGAVGLVTCRWPTLRVTWSPRARQIMIAVAVILVVLLEVRQQGRAELLMDDTFTFVDYPLF</sequence>
<feature type="transmembrane region" description="Helical" evidence="1">
    <location>
        <begin position="85"/>
        <end position="107"/>
    </location>
</feature>
<keyword evidence="1" id="KW-0812">Transmembrane</keyword>
<dbReference type="AlphaFoldDB" id="A0A543A8P7"/>
<dbReference type="InterPro" id="IPR021215">
    <property type="entry name" value="DUF2752"/>
</dbReference>
<dbReference type="EMBL" id="VFOV01000001">
    <property type="protein sequence ID" value="TQL68909.1"/>
    <property type="molecule type" value="Genomic_DNA"/>
</dbReference>
<gene>
    <name evidence="2" type="ORF">FB381_2810</name>
</gene>
<dbReference type="Pfam" id="PF10825">
    <property type="entry name" value="DUF2752"/>
    <property type="match status" value="1"/>
</dbReference>
<evidence type="ECO:0000313" key="2">
    <source>
        <dbReference type="EMBL" id="TQL68909.1"/>
    </source>
</evidence>
<reference evidence="2 3" key="1">
    <citation type="submission" date="2019-06" db="EMBL/GenBank/DDBJ databases">
        <title>Sequencing the genomes of 1000 actinobacteria strains.</title>
        <authorList>
            <person name="Klenk H.-P."/>
        </authorList>
    </citation>
    <scope>NUCLEOTIDE SEQUENCE [LARGE SCALE GENOMIC DNA]</scope>
    <source>
        <strain evidence="2 3">DSM 25218</strain>
    </source>
</reference>
<keyword evidence="1" id="KW-0472">Membrane</keyword>
<name>A0A543A8P7_9ACTN</name>
<feature type="transmembrane region" description="Helical" evidence="1">
    <location>
        <begin position="21"/>
        <end position="43"/>
    </location>
</feature>
<keyword evidence="3" id="KW-1185">Reference proteome</keyword>
<evidence type="ECO:0000313" key="3">
    <source>
        <dbReference type="Proteomes" id="UP000320209"/>
    </source>
</evidence>
<dbReference type="Proteomes" id="UP000320209">
    <property type="component" value="Unassembled WGS sequence"/>
</dbReference>
<evidence type="ECO:0000256" key="1">
    <source>
        <dbReference type="SAM" id="Phobius"/>
    </source>
</evidence>